<dbReference type="EMBL" id="JABRWM010000006">
    <property type="protein sequence ID" value="NRF21082.1"/>
    <property type="molecule type" value="Genomic_DNA"/>
</dbReference>
<name>A0AA44J031_9HYPH</name>
<dbReference type="InterPro" id="IPR027417">
    <property type="entry name" value="P-loop_NTPase"/>
</dbReference>
<accession>A0AA44J031</accession>
<dbReference type="Proteomes" id="UP001155820">
    <property type="component" value="Unassembled WGS sequence"/>
</dbReference>
<dbReference type="RefSeq" id="WP_172873435.1">
    <property type="nucleotide sequence ID" value="NZ_JABRWL010000005.1"/>
</dbReference>
<sequence>MNKDEYINSCAMYLGRLSHEIRALNAAGRFDINSVTEDFLVPVLKELFDCPELQNQNEIQQNFPSVDLGCRKSKTSFQVTTDASSDKVTKTLTKFREHRLEQYFERVYVLTITEKQTSYAAKALGAAISALPIKFDPQANILDITDIISRLRGLETPKLGRIETYLASEFTKRDQNQQFRAQLDKFLEFSQSKIDFEKRSKKYIPNIFIETHKTKDEARLFSNPLFFYRKLQDKLKDVNYSDLNFLLKLGKEPEICLEIDSSLLDAAPSTFTELWSWLTDIDSAIQNEVGKLGPLSWKYKEYGGQYKVTSGDSASWSIVRFRVESIATGLTWLLEEARALIALMQNKIFLITSMAGQGKTNFVCDLVDRQFRAFELPCIFIPARELNSYQSRQRLLGFVSNNRYAPSFSTIHQYLGFFDQVAGDVGKPFLIVIDGINEVNALEEFNDELKDFCNAVCQYDLIKVVVTCRSEFFDEKYSSLLNEPFSDQIHRVKDLRAKMTDASKRRLLRSYLDHFQVTGRLSGVAKEFLQNDLLLLRIFSESHEGQHVGFLSDIYKGDLFEEFLRRKIALFPDRLKAKALPTLIKIVKSMLEAEDFSTISVRDFADDEKDVIHRLVGEDVILRQEITPTGLASLGELIISFTYDELRDFVIAYSFIQSDGSTESINNALTRLSGRPVFEGVYRYVYLLARKLGATAAIAACESAKDFVNHYALNVHLLPPSVQNSQDVDRLNAILADTAFPDRVRRAAAFLIRRGNFAELLNISILINHLNFLDDSEHHEFVTILFTERNDFSRNWQGRLNEFVEQVCAADGEEIAKDRSAEWWAFFLHVSSSAGWFERENAAGLFSKHRNHATLIEALRRVQQSNANPVRALITEIHSSTGGE</sequence>
<dbReference type="Gene3D" id="3.40.50.300">
    <property type="entry name" value="P-loop containing nucleotide triphosphate hydrolases"/>
    <property type="match status" value="1"/>
</dbReference>
<comment type="caution">
    <text evidence="2">The sequence shown here is derived from an EMBL/GenBank/DDBJ whole genome shotgun (WGS) entry which is preliminary data.</text>
</comment>
<dbReference type="Pfam" id="PF21941">
    <property type="entry name" value="SMEK_N"/>
    <property type="match status" value="1"/>
</dbReference>
<dbReference type="InterPro" id="IPR047740">
    <property type="entry name" value="SMEK_dom"/>
</dbReference>
<feature type="domain" description="SMEK" evidence="1">
    <location>
        <begin position="12"/>
        <end position="150"/>
    </location>
</feature>
<evidence type="ECO:0000259" key="1">
    <source>
        <dbReference type="Pfam" id="PF21941"/>
    </source>
</evidence>
<dbReference type="NCBIfam" id="NF033859">
    <property type="entry name" value="SMEK_N"/>
    <property type="match status" value="1"/>
</dbReference>
<keyword evidence="3" id="KW-1185">Reference proteome</keyword>
<dbReference type="AlphaFoldDB" id="A0AA44J031"/>
<proteinExistence type="predicted"/>
<evidence type="ECO:0000313" key="2">
    <source>
        <dbReference type="EMBL" id="NRF21082.1"/>
    </source>
</evidence>
<reference evidence="2" key="1">
    <citation type="submission" date="2019-07" db="EMBL/GenBank/DDBJ databases">
        <title>FDA dAtabase for Regulatory Grade micrObial Sequences (FDA-ARGOS): Supporting development and validation of Infectious Disease Dx tests.</title>
        <authorList>
            <person name="Bachman M."/>
            <person name="Young C."/>
            <person name="Tallon L."/>
            <person name="Sadzewicz L."/>
            <person name="Vavikolanu K."/>
            <person name="Mehta A."/>
            <person name="Aluvathingal J."/>
            <person name="Nadendla S."/>
            <person name="Nandy P."/>
            <person name="Geyer C."/>
            <person name="Yan Y."/>
            <person name="Sichtig H."/>
        </authorList>
    </citation>
    <scope>NUCLEOTIDE SEQUENCE</scope>
    <source>
        <strain evidence="2">FDAARGOS_618</strain>
    </source>
</reference>
<protein>
    <submittedName>
        <fullName evidence="2">SMEK domain-containing protein</fullName>
    </submittedName>
</protein>
<organism evidence="2 3">
    <name type="scientific">Agrobacterium pusense</name>
    <dbReference type="NCBI Taxonomy" id="648995"/>
    <lineage>
        <taxon>Bacteria</taxon>
        <taxon>Pseudomonadati</taxon>
        <taxon>Pseudomonadota</taxon>
        <taxon>Alphaproteobacteria</taxon>
        <taxon>Hyphomicrobiales</taxon>
        <taxon>Rhizobiaceae</taxon>
        <taxon>Rhizobium/Agrobacterium group</taxon>
        <taxon>Agrobacterium</taxon>
    </lineage>
</organism>
<gene>
    <name evidence="2" type="ORF">FOB26_18665</name>
</gene>
<dbReference type="SUPFAM" id="SSF52540">
    <property type="entry name" value="P-loop containing nucleoside triphosphate hydrolases"/>
    <property type="match status" value="1"/>
</dbReference>
<evidence type="ECO:0000313" key="3">
    <source>
        <dbReference type="Proteomes" id="UP001155820"/>
    </source>
</evidence>